<dbReference type="STRING" id="1149755.A0A2J6R309"/>
<keyword evidence="3" id="KW-1185">Reference proteome</keyword>
<evidence type="ECO:0000313" key="3">
    <source>
        <dbReference type="Proteomes" id="UP000235786"/>
    </source>
</evidence>
<feature type="region of interest" description="Disordered" evidence="1">
    <location>
        <begin position="259"/>
        <end position="315"/>
    </location>
</feature>
<feature type="compositionally biased region" description="Basic and acidic residues" evidence="1">
    <location>
        <begin position="76"/>
        <end position="86"/>
    </location>
</feature>
<feature type="compositionally biased region" description="Basic and acidic residues" evidence="1">
    <location>
        <begin position="1256"/>
        <end position="1276"/>
    </location>
</feature>
<sequence>MGNEQSVPVGERAQKNRLSKPKTNASTSNLLSSSSNLLSMISKPGTAKSQKSVATEASTNKAPYSFTPIEGFAGEAGDRWKEEQPAPRKRMSIFRSKSAQDKPKLRLATGLEGDSPDASPESALDPPPLPIWGSFRAKSSPVVFTTGGEEPFYDSPVETQVFQSQKSSWILTENFSGRPQLRNRNSLHSSNQQARLSLVAEVPSPLSDVPRRQSMLPEDNTSIGQAISSTRTNSDAAMYAPIRRRSLLAHGVATRTSFVEPDLPQSHPPRGDSLQDLKSYYYDPSKPTSSPLGDLEMLGPNPGFLNEGPRAETPTEMGYGHLGGFNGTLRITNGAASPAPSSRRANSLGAEDDFETKKNGEKGHRPGLSQRSNTISVAAEVIKSPWMVHSDSPLRTSSEPQSEPLAIDLNRQKDQSYRTFDLEKEKKALRGTPSPTKGQQLAVEGRQDGVLSPLSFKSSPTSPQFQATSKHTAVEDELFETEPESPDPSADQAGHAPRSFDSGYGGGENSPPGVPAKEFPEASSQGIGKADSGYSSNVSLRSFKKDTSPASTRRTLNEPDSRVASSNSSVESDAALKAREFQSSVPAEISSAALARKPLPLPPFRQPPPVPMGDQSFVGGTPRNVQPPIPQMSLAGQASPQADGSTTSDQNSQQQTTNTLVVANPAVREDSAAVSDITATAPANSSSRWRQKLTKRDSGPRIATKQVFTVQALRSPSEAYKIPPPTVEARRRLEEREDAFPVQCFPNTVESTVASKRMSMGTIFSVGSLEASDESQVPPVPPMPTIIQEPSEQSPENPRRNTYQAPTQDSVQPTQEAQSSQSASPERGRSQRASWARQFLQIMPRDKTATPPEDLGFLESHVSSFETVSHSLGRDAYDAARPDQVAEEADSRAKSMTQRFEADAAARFAASKQRNAPAEPVIRPRKSYDSVVNGNRYAPGSGQATANSLRDSRDFSHVVQNTAMRRSYTNLPAQSSLPAQPSLLNPTEKRQSSVSPPPSRVQSVTRKPVPQSNSRPSSIHTRKTAPSPLSQQQDGSAWARRRYSSTSLVSTRTNNTVMTYDPSITRPESYNIIPIDDFKKKHPKRGSTINLSSFDDLESRPTSSKGSTKGSFKGSMKSSSRARKRISQSRESLVINPRDRDVIPRISYPSMAGKSLESMRPRSKGALDAVSERDEIHQLPLTENPNLNLKDRRWKEELKRKSQSADPSVSYSDEAVPPLPRQKMKARKSEETLTLRDLQQQELAARRPKSVQPSRAESKRIREEERTADERSQRLLLQKERATERVKDKRKSRWDAYVLSVLQS</sequence>
<feature type="compositionally biased region" description="Low complexity" evidence="1">
    <location>
        <begin position="335"/>
        <end position="347"/>
    </location>
</feature>
<proteinExistence type="predicted"/>
<organism evidence="2 3">
    <name type="scientific">Hyaloscypha variabilis (strain UAMH 11265 / GT02V1 / F)</name>
    <name type="common">Meliniomyces variabilis</name>
    <dbReference type="NCBI Taxonomy" id="1149755"/>
    <lineage>
        <taxon>Eukaryota</taxon>
        <taxon>Fungi</taxon>
        <taxon>Dikarya</taxon>
        <taxon>Ascomycota</taxon>
        <taxon>Pezizomycotina</taxon>
        <taxon>Leotiomycetes</taxon>
        <taxon>Helotiales</taxon>
        <taxon>Hyaloscyphaceae</taxon>
        <taxon>Hyaloscypha</taxon>
        <taxon>Hyaloscypha variabilis</taxon>
    </lineage>
</organism>
<feature type="region of interest" description="Disordered" evidence="1">
    <location>
        <begin position="1198"/>
        <end position="1276"/>
    </location>
</feature>
<feature type="compositionally biased region" description="Basic and acidic residues" evidence="1">
    <location>
        <begin position="355"/>
        <end position="364"/>
    </location>
</feature>
<feature type="compositionally biased region" description="Low complexity" evidence="1">
    <location>
        <begin position="562"/>
        <end position="573"/>
    </location>
</feature>
<feature type="region of interest" description="Disordered" evidence="1">
    <location>
        <begin position="769"/>
        <end position="835"/>
    </location>
</feature>
<feature type="compositionally biased region" description="Low complexity" evidence="1">
    <location>
        <begin position="28"/>
        <end position="39"/>
    </location>
</feature>
<feature type="region of interest" description="Disordered" evidence="1">
    <location>
        <begin position="875"/>
        <end position="953"/>
    </location>
</feature>
<feature type="compositionally biased region" description="Polar residues" evidence="1">
    <location>
        <begin position="455"/>
        <end position="471"/>
    </location>
</feature>
<evidence type="ECO:0000256" key="1">
    <source>
        <dbReference type="SAM" id="MobiDB-lite"/>
    </source>
</evidence>
<feature type="region of interest" description="Disordered" evidence="1">
    <location>
        <begin position="330"/>
        <end position="373"/>
    </location>
</feature>
<feature type="compositionally biased region" description="Polar residues" evidence="1">
    <location>
        <begin position="219"/>
        <end position="232"/>
    </location>
</feature>
<feature type="compositionally biased region" description="Polar residues" evidence="1">
    <location>
        <begin position="677"/>
        <end position="688"/>
    </location>
</feature>
<gene>
    <name evidence="2" type="ORF">L207DRAFT_172853</name>
</gene>
<name>A0A2J6R309_HYAVF</name>
<feature type="compositionally biased region" description="Polar residues" evidence="1">
    <location>
        <begin position="966"/>
        <end position="985"/>
    </location>
</feature>
<feature type="compositionally biased region" description="Polar residues" evidence="1">
    <location>
        <begin position="47"/>
        <end position="62"/>
    </location>
</feature>
<feature type="compositionally biased region" description="Polar residues" evidence="1">
    <location>
        <begin position="788"/>
        <end position="811"/>
    </location>
</feature>
<dbReference type="Proteomes" id="UP000235786">
    <property type="component" value="Unassembled WGS sequence"/>
</dbReference>
<feature type="compositionally biased region" description="Polar residues" evidence="1">
    <location>
        <begin position="1010"/>
        <end position="1019"/>
    </location>
</feature>
<feature type="compositionally biased region" description="Low complexity" evidence="1">
    <location>
        <begin position="1103"/>
        <end position="1119"/>
    </location>
</feature>
<feature type="compositionally biased region" description="Acidic residues" evidence="1">
    <location>
        <begin position="475"/>
        <end position="485"/>
    </location>
</feature>
<feature type="compositionally biased region" description="Pro residues" evidence="1">
    <location>
        <begin position="599"/>
        <end position="611"/>
    </location>
</feature>
<accession>A0A2J6R309</accession>
<evidence type="ECO:0000313" key="2">
    <source>
        <dbReference type="EMBL" id="PMD32910.1"/>
    </source>
</evidence>
<feature type="region of interest" description="Disordered" evidence="1">
    <location>
        <begin position="390"/>
        <end position="575"/>
    </location>
</feature>
<dbReference type="EMBL" id="KZ613957">
    <property type="protein sequence ID" value="PMD32910.1"/>
    <property type="molecule type" value="Genomic_DNA"/>
</dbReference>
<feature type="region of interest" description="Disordered" evidence="1">
    <location>
        <begin position="1"/>
        <end position="131"/>
    </location>
</feature>
<feature type="compositionally biased region" description="Low complexity" evidence="1">
    <location>
        <begin position="812"/>
        <end position="825"/>
    </location>
</feature>
<feature type="compositionally biased region" description="Low complexity" evidence="1">
    <location>
        <begin position="645"/>
        <end position="659"/>
    </location>
</feature>
<protein>
    <submittedName>
        <fullName evidence="2">Uncharacterized protein</fullName>
    </submittedName>
</protein>
<dbReference type="OrthoDB" id="5341904at2759"/>
<feature type="region of interest" description="Disordered" evidence="1">
    <location>
        <begin position="966"/>
        <end position="1045"/>
    </location>
</feature>
<feature type="region of interest" description="Disordered" evidence="1">
    <location>
        <begin position="206"/>
        <end position="232"/>
    </location>
</feature>
<reference evidence="2 3" key="1">
    <citation type="submission" date="2016-04" db="EMBL/GenBank/DDBJ databases">
        <title>A degradative enzymes factory behind the ericoid mycorrhizal symbiosis.</title>
        <authorList>
            <consortium name="DOE Joint Genome Institute"/>
            <person name="Martino E."/>
            <person name="Morin E."/>
            <person name="Grelet G."/>
            <person name="Kuo A."/>
            <person name="Kohler A."/>
            <person name="Daghino S."/>
            <person name="Barry K."/>
            <person name="Choi C."/>
            <person name="Cichocki N."/>
            <person name="Clum A."/>
            <person name="Copeland A."/>
            <person name="Hainaut M."/>
            <person name="Haridas S."/>
            <person name="Labutti K."/>
            <person name="Lindquist E."/>
            <person name="Lipzen A."/>
            <person name="Khouja H.-R."/>
            <person name="Murat C."/>
            <person name="Ohm R."/>
            <person name="Olson A."/>
            <person name="Spatafora J."/>
            <person name="Veneault-Fourrey C."/>
            <person name="Henrissat B."/>
            <person name="Grigoriev I."/>
            <person name="Martin F."/>
            <person name="Perotto S."/>
        </authorList>
    </citation>
    <scope>NUCLEOTIDE SEQUENCE [LARGE SCALE GENOMIC DNA]</scope>
    <source>
        <strain evidence="2 3">F</strain>
    </source>
</reference>
<feature type="region of interest" description="Disordered" evidence="1">
    <location>
        <begin position="593"/>
        <end position="701"/>
    </location>
</feature>
<feature type="compositionally biased region" description="Polar residues" evidence="1">
    <location>
        <begin position="634"/>
        <end position="644"/>
    </location>
</feature>
<feature type="region of interest" description="Disordered" evidence="1">
    <location>
        <begin position="1078"/>
        <end position="1138"/>
    </location>
</feature>
<feature type="compositionally biased region" description="Basic and acidic residues" evidence="1">
    <location>
        <begin position="410"/>
        <end position="428"/>
    </location>
</feature>